<keyword evidence="5" id="KW-0720">Serine protease</keyword>
<gene>
    <name evidence="8" type="ORF">D7231_31850</name>
</gene>
<dbReference type="Pfam" id="PF00574">
    <property type="entry name" value="CLP_protease"/>
    <property type="match status" value="1"/>
</dbReference>
<dbReference type="InterPro" id="IPR001907">
    <property type="entry name" value="ClpP"/>
</dbReference>
<dbReference type="InterPro" id="IPR023562">
    <property type="entry name" value="ClpP/TepA"/>
</dbReference>
<comment type="caution">
    <text evidence="8">The sequence shown here is derived from an EMBL/GenBank/DDBJ whole genome shotgun (WGS) entry which is preliminary data.</text>
</comment>
<evidence type="ECO:0000256" key="2">
    <source>
        <dbReference type="ARBA" id="ARBA00022490"/>
    </source>
</evidence>
<evidence type="ECO:0000256" key="3">
    <source>
        <dbReference type="ARBA" id="ARBA00022670"/>
    </source>
</evidence>
<keyword evidence="4" id="KW-0378">Hydrolase</keyword>
<dbReference type="PANTHER" id="PTHR10381:SF70">
    <property type="entry name" value="ATP-DEPENDENT CLP PROTEASE PROTEOLYTIC SUBUNIT"/>
    <property type="match status" value="1"/>
</dbReference>
<dbReference type="Gene3D" id="3.90.226.10">
    <property type="entry name" value="2-enoyl-CoA Hydratase, Chain A, domain 1"/>
    <property type="match status" value="1"/>
</dbReference>
<dbReference type="EMBL" id="RBAM01000024">
    <property type="protein sequence ID" value="RKN61868.1"/>
    <property type="molecule type" value="Genomic_DNA"/>
</dbReference>
<organism evidence="8 9">
    <name type="scientific">Streptomyces klenkii</name>
    <dbReference type="NCBI Taxonomy" id="1420899"/>
    <lineage>
        <taxon>Bacteria</taxon>
        <taxon>Bacillati</taxon>
        <taxon>Actinomycetota</taxon>
        <taxon>Actinomycetes</taxon>
        <taxon>Kitasatosporales</taxon>
        <taxon>Streptomycetaceae</taxon>
        <taxon>Streptomyces</taxon>
    </lineage>
</organism>
<proteinExistence type="inferred from homology"/>
<dbReference type="PRINTS" id="PR00127">
    <property type="entry name" value="CLPPROTEASEP"/>
</dbReference>
<dbReference type="CDD" id="cd07016">
    <property type="entry name" value="S14_ClpP_1"/>
    <property type="match status" value="1"/>
</dbReference>
<dbReference type="Proteomes" id="UP000270343">
    <property type="component" value="Unassembled WGS sequence"/>
</dbReference>
<evidence type="ECO:0000313" key="8">
    <source>
        <dbReference type="EMBL" id="RKN61868.1"/>
    </source>
</evidence>
<protein>
    <recommendedName>
        <fullName evidence="6">ATP-dependent Clp protease proteolytic subunit</fullName>
    </recommendedName>
</protein>
<accession>A0A3B0AMH7</accession>
<feature type="compositionally biased region" description="Low complexity" evidence="7">
    <location>
        <begin position="294"/>
        <end position="308"/>
    </location>
</feature>
<evidence type="ECO:0000256" key="6">
    <source>
        <dbReference type="RuleBase" id="RU003567"/>
    </source>
</evidence>
<evidence type="ECO:0000313" key="9">
    <source>
        <dbReference type="Proteomes" id="UP000270343"/>
    </source>
</evidence>
<sequence length="362" mass="38612">MVWIENLQARAESIGLRAQLREQPPDGWYQIRNAADDETEILLYEEIGGWFGATAEALIDELSEIKTGRITVRLNSPGGSVFEGIAIANALRAHPATVTTRVDGIAASIASVIAMAGDRLVMMPNTQLMIHDASGLCMGNASDMRELADLLDLQSDNIADVYAARAGGSRDEWRQRMTAETWYLADEAVKAGLADEVAQLPRKGREEEPAEPEPAMAARWDLSAFRYAGRQAAPAPLAAKTDGEREPLATGGVLTRDVNLDADSHALVAAVLRRDTAARADTHVSTTPDPPPDNTTTGEAPATTTVTGSTHEDEPEGGPADTWADITARLTAQARPGWSSLVAHLTNPTPSSATTTTPEEAQ</sequence>
<feature type="region of interest" description="Disordered" evidence="7">
    <location>
        <begin position="279"/>
        <end position="325"/>
    </location>
</feature>
<keyword evidence="3 8" id="KW-0645">Protease</keyword>
<evidence type="ECO:0000256" key="7">
    <source>
        <dbReference type="SAM" id="MobiDB-lite"/>
    </source>
</evidence>
<comment type="similarity">
    <text evidence="1 6">Belongs to the peptidase S14 family.</text>
</comment>
<dbReference type="GO" id="GO:0004252">
    <property type="term" value="F:serine-type endopeptidase activity"/>
    <property type="evidence" value="ECO:0007669"/>
    <property type="project" value="InterPro"/>
</dbReference>
<dbReference type="AlphaFoldDB" id="A0A3B0AMH7"/>
<evidence type="ECO:0000256" key="4">
    <source>
        <dbReference type="ARBA" id="ARBA00022801"/>
    </source>
</evidence>
<dbReference type="InterPro" id="IPR029045">
    <property type="entry name" value="ClpP/crotonase-like_dom_sf"/>
</dbReference>
<dbReference type="SUPFAM" id="SSF52096">
    <property type="entry name" value="ClpP/crotonase"/>
    <property type="match status" value="1"/>
</dbReference>
<keyword evidence="9" id="KW-1185">Reference proteome</keyword>
<evidence type="ECO:0000256" key="5">
    <source>
        <dbReference type="ARBA" id="ARBA00022825"/>
    </source>
</evidence>
<keyword evidence="2" id="KW-0963">Cytoplasm</keyword>
<dbReference type="NCBIfam" id="NF045542">
    <property type="entry name" value="Clp_rel_HeadMat"/>
    <property type="match status" value="1"/>
</dbReference>
<name>A0A3B0AMH7_9ACTN</name>
<dbReference type="GO" id="GO:0006515">
    <property type="term" value="P:protein quality control for misfolded or incompletely synthesized proteins"/>
    <property type="evidence" value="ECO:0007669"/>
    <property type="project" value="TreeGrafter"/>
</dbReference>
<dbReference type="GO" id="GO:0009368">
    <property type="term" value="C:endopeptidase Clp complex"/>
    <property type="evidence" value="ECO:0007669"/>
    <property type="project" value="TreeGrafter"/>
</dbReference>
<dbReference type="OrthoDB" id="9806592at2"/>
<evidence type="ECO:0000256" key="1">
    <source>
        <dbReference type="ARBA" id="ARBA00007039"/>
    </source>
</evidence>
<dbReference type="GO" id="GO:0051117">
    <property type="term" value="F:ATPase binding"/>
    <property type="evidence" value="ECO:0007669"/>
    <property type="project" value="TreeGrafter"/>
</dbReference>
<reference evidence="8 9" key="1">
    <citation type="journal article" date="2015" name="Antonie Van Leeuwenhoek">
        <title>Streptomyces klenkii sp. nov., isolated from deep marine sediment.</title>
        <authorList>
            <person name="Veyisoglu A."/>
            <person name="Sahin N."/>
        </authorList>
    </citation>
    <scope>NUCLEOTIDE SEQUENCE [LARGE SCALE GENOMIC DNA]</scope>
    <source>
        <strain evidence="8 9">KCTC 29202</strain>
    </source>
</reference>
<dbReference type="PANTHER" id="PTHR10381">
    <property type="entry name" value="ATP-DEPENDENT CLP PROTEASE PROTEOLYTIC SUBUNIT"/>
    <property type="match status" value="1"/>
</dbReference>
<dbReference type="RefSeq" id="WP_120759314.1">
    <property type="nucleotide sequence ID" value="NZ_RBAM01000024.1"/>
</dbReference>
<feature type="region of interest" description="Disordered" evidence="7">
    <location>
        <begin position="339"/>
        <end position="362"/>
    </location>
</feature>
<feature type="compositionally biased region" description="Low complexity" evidence="7">
    <location>
        <begin position="348"/>
        <end position="362"/>
    </location>
</feature>
<dbReference type="GO" id="GO:0004176">
    <property type="term" value="F:ATP-dependent peptidase activity"/>
    <property type="evidence" value="ECO:0007669"/>
    <property type="project" value="InterPro"/>
</dbReference>